<dbReference type="EMBL" id="JAFLQZ010000004">
    <property type="protein sequence ID" value="MBO0357966.1"/>
    <property type="molecule type" value="Genomic_DNA"/>
</dbReference>
<dbReference type="InterPro" id="IPR005560">
    <property type="entry name" value="Csp_YhjQ"/>
</dbReference>
<dbReference type="PROSITE" id="PS51257">
    <property type="entry name" value="PROKAR_LIPOPROTEIN"/>
    <property type="match status" value="1"/>
</dbReference>
<dbReference type="Gene3D" id="1.20.1270.360">
    <property type="match status" value="1"/>
</dbReference>
<accession>A0A939EVU5</accession>
<name>A0A939EVU5_9BACT</name>
<proteinExistence type="predicted"/>
<dbReference type="Pfam" id="PF03860">
    <property type="entry name" value="Csp"/>
    <property type="match status" value="1"/>
</dbReference>
<dbReference type="PANTHER" id="PTHR37310">
    <property type="entry name" value="CYTOPLASMIC PROTEIN-RELATED"/>
    <property type="match status" value="1"/>
</dbReference>
<organism evidence="1 2">
    <name type="scientific">Hymenobacter telluris</name>
    <dbReference type="NCBI Taxonomy" id="2816474"/>
    <lineage>
        <taxon>Bacteria</taxon>
        <taxon>Pseudomonadati</taxon>
        <taxon>Bacteroidota</taxon>
        <taxon>Cytophagia</taxon>
        <taxon>Cytophagales</taxon>
        <taxon>Hymenobacteraceae</taxon>
        <taxon>Hymenobacter</taxon>
    </lineage>
</organism>
<evidence type="ECO:0000313" key="1">
    <source>
        <dbReference type="EMBL" id="MBO0357966.1"/>
    </source>
</evidence>
<dbReference type="Proteomes" id="UP000664144">
    <property type="component" value="Unassembled WGS sequence"/>
</dbReference>
<dbReference type="PANTHER" id="PTHR37310:SF1">
    <property type="entry name" value="CYTOPLASMIC PROTEIN"/>
    <property type="match status" value="1"/>
</dbReference>
<evidence type="ECO:0000313" key="2">
    <source>
        <dbReference type="Proteomes" id="UP000664144"/>
    </source>
</evidence>
<protein>
    <submittedName>
        <fullName evidence="1">Four-helix bundle copper-binding protein</fullName>
    </submittedName>
</protein>
<sequence length="110" mass="12350">MLPRQNYIIAVLQACVTACTEVSQLVLQEPDPTPYRRASSLSHDCADLCELTVRFVARESEHLVYILRECAELCRSCADEQARHAAHLAVCARTEQACRLAEDACRTAYH</sequence>
<dbReference type="AlphaFoldDB" id="A0A939EVU5"/>
<keyword evidence="2" id="KW-1185">Reference proteome</keyword>
<reference evidence="1" key="1">
    <citation type="submission" date="2021-03" db="EMBL/GenBank/DDBJ databases">
        <authorList>
            <person name="Kim M.K."/>
        </authorList>
    </citation>
    <scope>NUCLEOTIDE SEQUENCE</scope>
    <source>
        <strain evidence="1">BT186</strain>
    </source>
</reference>
<gene>
    <name evidence="1" type="ORF">J0X19_08425</name>
</gene>
<dbReference type="RefSeq" id="WP_206983823.1">
    <property type="nucleotide sequence ID" value="NZ_JAFLQZ010000004.1"/>
</dbReference>
<comment type="caution">
    <text evidence="1">The sequence shown here is derived from an EMBL/GenBank/DDBJ whole genome shotgun (WGS) entry which is preliminary data.</text>
</comment>